<dbReference type="GO" id="GO:0004553">
    <property type="term" value="F:hydrolase activity, hydrolyzing O-glycosyl compounds"/>
    <property type="evidence" value="ECO:0007669"/>
    <property type="project" value="InterPro"/>
</dbReference>
<evidence type="ECO:0000313" key="6">
    <source>
        <dbReference type="Proteomes" id="UP000001072"/>
    </source>
</evidence>
<gene>
    <name evidence="5" type="ORF">MELLADRAFT_102101</name>
</gene>
<dbReference type="STRING" id="747676.F4R605"/>
<dbReference type="OrthoDB" id="2506856at2759"/>
<dbReference type="GO" id="GO:0005975">
    <property type="term" value="P:carbohydrate metabolic process"/>
    <property type="evidence" value="ECO:0007669"/>
    <property type="project" value="InterPro"/>
</dbReference>
<comment type="similarity">
    <text evidence="1 4">Belongs to the glycosyl hydrolase 43 family.</text>
</comment>
<dbReference type="InterPro" id="IPR006710">
    <property type="entry name" value="Glyco_hydro_43"/>
</dbReference>
<evidence type="ECO:0000256" key="3">
    <source>
        <dbReference type="ARBA" id="ARBA00023295"/>
    </source>
</evidence>
<dbReference type="PANTHER" id="PTHR22925">
    <property type="entry name" value="GLYCOSYL HYDROLASE 43 FAMILY MEMBER"/>
    <property type="match status" value="1"/>
</dbReference>
<dbReference type="Pfam" id="PF04616">
    <property type="entry name" value="Glyco_hydro_43"/>
    <property type="match status" value="1"/>
</dbReference>
<dbReference type="Gene3D" id="2.115.10.20">
    <property type="entry name" value="Glycosyl hydrolase domain, family 43"/>
    <property type="match status" value="1"/>
</dbReference>
<dbReference type="InterPro" id="IPR023296">
    <property type="entry name" value="Glyco_hydro_beta-prop_sf"/>
</dbReference>
<keyword evidence="6" id="KW-1185">Reference proteome</keyword>
<dbReference type="HOGENOM" id="CLU_016116_1_0_1"/>
<dbReference type="EMBL" id="GL883091">
    <property type="protein sequence ID" value="EGG12133.1"/>
    <property type="molecule type" value="Genomic_DNA"/>
</dbReference>
<evidence type="ECO:0000256" key="4">
    <source>
        <dbReference type="RuleBase" id="RU361187"/>
    </source>
</evidence>
<proteinExistence type="inferred from homology"/>
<reference evidence="6" key="1">
    <citation type="journal article" date="2011" name="Proc. Natl. Acad. Sci. U.S.A.">
        <title>Obligate biotrophy features unraveled by the genomic analysis of rust fungi.</title>
        <authorList>
            <person name="Duplessis S."/>
            <person name="Cuomo C.A."/>
            <person name="Lin Y.-C."/>
            <person name="Aerts A."/>
            <person name="Tisserant E."/>
            <person name="Veneault-Fourrey C."/>
            <person name="Joly D.L."/>
            <person name="Hacquard S."/>
            <person name="Amselem J."/>
            <person name="Cantarel B.L."/>
            <person name="Chiu R."/>
            <person name="Coutinho P.M."/>
            <person name="Feau N."/>
            <person name="Field M."/>
            <person name="Frey P."/>
            <person name="Gelhaye E."/>
            <person name="Goldberg J."/>
            <person name="Grabherr M.G."/>
            <person name="Kodira C.D."/>
            <person name="Kohler A."/>
            <person name="Kuees U."/>
            <person name="Lindquist E.A."/>
            <person name="Lucas S.M."/>
            <person name="Mago R."/>
            <person name="Mauceli E."/>
            <person name="Morin E."/>
            <person name="Murat C."/>
            <person name="Pangilinan J.L."/>
            <person name="Park R."/>
            <person name="Pearson M."/>
            <person name="Quesneville H."/>
            <person name="Rouhier N."/>
            <person name="Sakthikumar S."/>
            <person name="Salamov A.A."/>
            <person name="Schmutz J."/>
            <person name="Selles B."/>
            <person name="Shapiro H."/>
            <person name="Tanguay P."/>
            <person name="Tuskan G.A."/>
            <person name="Henrissat B."/>
            <person name="Van de Peer Y."/>
            <person name="Rouze P."/>
            <person name="Ellis J.G."/>
            <person name="Dodds P.N."/>
            <person name="Schein J.E."/>
            <person name="Zhong S."/>
            <person name="Hamelin R.C."/>
            <person name="Grigoriev I.V."/>
            <person name="Szabo L.J."/>
            <person name="Martin F."/>
        </authorList>
    </citation>
    <scope>NUCLEOTIDE SEQUENCE [LARGE SCALE GENOMIC DNA]</scope>
    <source>
        <strain evidence="6">98AG31 / pathotype 3-4-7</strain>
    </source>
</reference>
<organism evidence="6">
    <name type="scientific">Melampsora larici-populina (strain 98AG31 / pathotype 3-4-7)</name>
    <name type="common">Poplar leaf rust fungus</name>
    <dbReference type="NCBI Taxonomy" id="747676"/>
    <lineage>
        <taxon>Eukaryota</taxon>
        <taxon>Fungi</taxon>
        <taxon>Dikarya</taxon>
        <taxon>Basidiomycota</taxon>
        <taxon>Pucciniomycotina</taxon>
        <taxon>Pucciniomycetes</taxon>
        <taxon>Pucciniales</taxon>
        <taxon>Melampsoraceae</taxon>
        <taxon>Melampsora</taxon>
    </lineage>
</organism>
<keyword evidence="2 4" id="KW-0378">Hydrolase</keyword>
<evidence type="ECO:0000313" key="5">
    <source>
        <dbReference type="EMBL" id="EGG12133.1"/>
    </source>
</evidence>
<dbReference type="KEGG" id="mlr:MELLADRAFT_102101"/>
<sequence>MIQASRLRKRARIVSGAIRNDDAGNQIQAHGGSLLQLGNEWYWFGCYRSNDLASWTRLPNVLSIKAGTPLNGDMVGERPRVIFNQATNKFVMYFHYDDPQYVYNSYPDDVCPTRCPLTNFCIFNLKVTDWGKLVSRQVGSGWKFDRAISPLNSQSRDLSLFQDDDGTAYVTFASDSNANLKLARLSKDYMDVEELVYVWKQVFWEATGMIKEAGVYHMMFSLQKGWSANANKVTKASNLAGPWSDAVDIADPKLNTYSSQNTYELTVTGTQATTHICRTIKTTPNPSSFLEVFLNL</sequence>
<evidence type="ECO:0000256" key="1">
    <source>
        <dbReference type="ARBA" id="ARBA00009865"/>
    </source>
</evidence>
<dbReference type="InParanoid" id="F4R605"/>
<evidence type="ECO:0000256" key="2">
    <source>
        <dbReference type="ARBA" id="ARBA00022801"/>
    </source>
</evidence>
<dbReference type="VEuPathDB" id="FungiDB:MELLADRAFT_102101"/>
<protein>
    <submittedName>
        <fullName evidence="5">Family 43 glycoside hydrolase</fullName>
    </submittedName>
</protein>
<keyword evidence="3 4" id="KW-0326">Glycosidase</keyword>
<name>F4R605_MELLP</name>
<dbReference type="GeneID" id="18921567"/>
<dbReference type="SUPFAM" id="SSF75005">
    <property type="entry name" value="Arabinanase/levansucrase/invertase"/>
    <property type="match status" value="1"/>
</dbReference>
<dbReference type="PANTHER" id="PTHR22925:SF3">
    <property type="entry name" value="GLYCOSYL HYDROLASE FAMILY PROTEIN 43"/>
    <property type="match status" value="1"/>
</dbReference>
<accession>F4R605</accession>
<dbReference type="RefSeq" id="XP_007404508.1">
    <property type="nucleotide sequence ID" value="XM_007404446.1"/>
</dbReference>
<dbReference type="AlphaFoldDB" id="F4R605"/>
<dbReference type="Proteomes" id="UP000001072">
    <property type="component" value="Unassembled WGS sequence"/>
</dbReference>
<dbReference type="eggNOG" id="ENOG502QW2A">
    <property type="taxonomic scope" value="Eukaryota"/>
</dbReference>